<reference evidence="5 6" key="1">
    <citation type="submission" date="2020-04" db="EMBL/GenBank/DDBJ databases">
        <authorList>
            <person name="Zhang R."/>
            <person name="Schippers A."/>
        </authorList>
    </citation>
    <scope>NUCLEOTIDE SEQUENCE [LARGE SCALE GENOMIC DNA]</scope>
    <source>
        <strain evidence="5 6">DSM 109850</strain>
    </source>
</reference>
<evidence type="ECO:0000259" key="4">
    <source>
        <dbReference type="PROSITE" id="PS51462"/>
    </source>
</evidence>
<comment type="caution">
    <text evidence="5">The sequence shown here is derived from an EMBL/GenBank/DDBJ whole genome shotgun (WGS) entry which is preliminary data.</text>
</comment>
<dbReference type="InterPro" id="IPR000086">
    <property type="entry name" value="NUDIX_hydrolase_dom"/>
</dbReference>
<gene>
    <name evidence="5" type="ORF">HIJ39_08165</name>
</gene>
<comment type="cofactor">
    <cofactor evidence="1">
        <name>Mg(2+)</name>
        <dbReference type="ChEBI" id="CHEBI:18420"/>
    </cofactor>
</comment>
<proteinExistence type="inferred from homology"/>
<dbReference type="PROSITE" id="PS51462">
    <property type="entry name" value="NUDIX"/>
    <property type="match status" value="1"/>
</dbReference>
<name>A0A7Y0L2Y2_9FIRM</name>
<dbReference type="PRINTS" id="PR00502">
    <property type="entry name" value="NUDIXFAMILY"/>
</dbReference>
<sequence length="82" mass="9226">MMGKRRKIMDGRWAISAKGVLVRGGRVLLASNDRGEWELPGGHIEPGESPETALVREFSEETGLDVKPRRFPVIRFSFFSIP</sequence>
<dbReference type="InterPro" id="IPR020084">
    <property type="entry name" value="NUDIX_hydrolase_CS"/>
</dbReference>
<dbReference type="Pfam" id="PF00293">
    <property type="entry name" value="NUDIX"/>
    <property type="match status" value="1"/>
</dbReference>
<dbReference type="SUPFAM" id="SSF55811">
    <property type="entry name" value="Nudix"/>
    <property type="match status" value="1"/>
</dbReference>
<dbReference type="PANTHER" id="PTHR43046:SF14">
    <property type="entry name" value="MUTT_NUDIX FAMILY PROTEIN"/>
    <property type="match status" value="1"/>
</dbReference>
<evidence type="ECO:0000256" key="3">
    <source>
        <dbReference type="RuleBase" id="RU003476"/>
    </source>
</evidence>
<accession>A0A7Y0L2Y2</accession>
<feature type="domain" description="Nudix hydrolase" evidence="4">
    <location>
        <begin position="12"/>
        <end position="82"/>
    </location>
</feature>
<organism evidence="5 6">
    <name type="scientific">Sulfobacillus harzensis</name>
    <dbReference type="NCBI Taxonomy" id="2729629"/>
    <lineage>
        <taxon>Bacteria</taxon>
        <taxon>Bacillati</taxon>
        <taxon>Bacillota</taxon>
        <taxon>Clostridia</taxon>
        <taxon>Eubacteriales</taxon>
        <taxon>Clostridiales Family XVII. Incertae Sedis</taxon>
        <taxon>Sulfobacillus</taxon>
    </lineage>
</organism>
<evidence type="ECO:0000313" key="6">
    <source>
        <dbReference type="Proteomes" id="UP000533476"/>
    </source>
</evidence>
<keyword evidence="2 3" id="KW-0378">Hydrolase</keyword>
<dbReference type="PROSITE" id="PS00893">
    <property type="entry name" value="NUDIX_BOX"/>
    <property type="match status" value="1"/>
</dbReference>
<dbReference type="EMBL" id="JABBVZ010000020">
    <property type="protein sequence ID" value="NMP22326.1"/>
    <property type="molecule type" value="Genomic_DNA"/>
</dbReference>
<dbReference type="Proteomes" id="UP000533476">
    <property type="component" value="Unassembled WGS sequence"/>
</dbReference>
<comment type="similarity">
    <text evidence="3">Belongs to the Nudix hydrolase family.</text>
</comment>
<protein>
    <submittedName>
        <fullName evidence="5">NUDIX domain-containing protein</fullName>
    </submittedName>
</protein>
<keyword evidence="6" id="KW-1185">Reference proteome</keyword>
<evidence type="ECO:0000313" key="5">
    <source>
        <dbReference type="EMBL" id="NMP22326.1"/>
    </source>
</evidence>
<dbReference type="InterPro" id="IPR015797">
    <property type="entry name" value="NUDIX_hydrolase-like_dom_sf"/>
</dbReference>
<dbReference type="InterPro" id="IPR020476">
    <property type="entry name" value="Nudix_hydrolase"/>
</dbReference>
<evidence type="ECO:0000256" key="1">
    <source>
        <dbReference type="ARBA" id="ARBA00001946"/>
    </source>
</evidence>
<dbReference type="AlphaFoldDB" id="A0A7Y0L2Y2"/>
<dbReference type="Gene3D" id="3.90.79.10">
    <property type="entry name" value="Nucleoside Triphosphate Pyrophosphohydrolase"/>
    <property type="match status" value="1"/>
</dbReference>
<dbReference type="PANTHER" id="PTHR43046">
    <property type="entry name" value="GDP-MANNOSE MANNOSYL HYDROLASE"/>
    <property type="match status" value="1"/>
</dbReference>
<evidence type="ECO:0000256" key="2">
    <source>
        <dbReference type="ARBA" id="ARBA00022801"/>
    </source>
</evidence>
<dbReference type="GO" id="GO:0016787">
    <property type="term" value="F:hydrolase activity"/>
    <property type="evidence" value="ECO:0007669"/>
    <property type="project" value="UniProtKB-KW"/>
</dbReference>